<gene>
    <name evidence="1" type="ORF">O6H91_10G048600</name>
</gene>
<name>A0ACC2CGJ0_DIPCM</name>
<accession>A0ACC2CGJ0</accession>
<dbReference type="Proteomes" id="UP001162992">
    <property type="component" value="Chromosome 10"/>
</dbReference>
<sequence length="970" mass="108372">MMEMTPRTASVRETDVQPNFTSTSFATQTNALLRKNLTFQVYFDTNSPLEKRNWRTNACLVVFPLQLCIVLVVIQLLINSLIGGSKFSCGCACVPVNGSAGCEKRCGIQYSDQDQVSSCAILSPTEWPALLQVPRPQYRAVDNHNAQFPGLPDASCRDTKSCPATFLYTGQNQTLAEVLAGNLLVNRVPANLSGSLPSLSDLVPGTQVLSWSSYYIEPAFVSNEPLYVLQNVCKDHVLNIGAPSLDSQPSFSLPFTCLETLTLWRDNSSEIDKELFQGYRKGNPERDLFEIPAAYDFLDSTVDKLNLNIWFNSTLENKTTNGVPPSVVRVPRMMNLAVQAFLRLIKGPTAELPLWFIKEMPKPETKLRLDFSSLLGPLFFMWVIQLLFPVILTSLVYERQQKLRLMMKMHGLGDRPYWLITYGYFLALSLVYIFGFILFGSVVGLKIFRLNDYSIQLVFYVIYLNLQIALAFFVATFFSNVRTATVCGYLYVFGFGLLGYFLFQFFLEDHGTRRSFIFAMELLPGFSLFRGLYEFSTYAFTGDYMGSSGMRWKNLQDHENGLKAVFGIMLVEWPLFLLLAYYCDQVIASGSGLKKHPLFFLGRKNSLRRFPSIRRQVPEVNVEMDRPDVIEERNVVEGLRNVQNGAYAIICDNLKKVYPGEDGNADKFAVRGLSLAIQRGECFGMLGPNGAGKTTSINMMTGFLAPTSGTALIQGLDIMKEIEKIYTCMGVCPQHDLIWETLTGREHLLFYGRLKNLEGAALESAVEASLKSVNLFNGGQGNKQVGKYSGGMKRRLSVAISLIGDPKVVYMDEPSTGLDPASRSNLWSVIKQAKQGRAIILTTHSMEEANVLCDRLGIFVNGQLQCIGNPSELRARYGGSFVLTITTPQDQEVKIIELVELLSPTAKKIYGLSGTQKFELPKSEVSIADIFKVIDTNKAQLQFQAWGIANTTLEDVFIKVAREANAVSEK</sequence>
<comment type="caution">
    <text evidence="1">The sequence shown here is derived from an EMBL/GenBank/DDBJ whole genome shotgun (WGS) entry which is preliminary data.</text>
</comment>
<proteinExistence type="predicted"/>
<protein>
    <submittedName>
        <fullName evidence="1">Uncharacterized protein</fullName>
    </submittedName>
</protein>
<evidence type="ECO:0000313" key="1">
    <source>
        <dbReference type="EMBL" id="KAJ7541151.1"/>
    </source>
</evidence>
<keyword evidence="2" id="KW-1185">Reference proteome</keyword>
<organism evidence="1 2">
    <name type="scientific">Diphasiastrum complanatum</name>
    <name type="common">Issler's clubmoss</name>
    <name type="synonym">Lycopodium complanatum</name>
    <dbReference type="NCBI Taxonomy" id="34168"/>
    <lineage>
        <taxon>Eukaryota</taxon>
        <taxon>Viridiplantae</taxon>
        <taxon>Streptophyta</taxon>
        <taxon>Embryophyta</taxon>
        <taxon>Tracheophyta</taxon>
        <taxon>Lycopodiopsida</taxon>
        <taxon>Lycopodiales</taxon>
        <taxon>Lycopodiaceae</taxon>
        <taxon>Lycopodioideae</taxon>
        <taxon>Diphasiastrum</taxon>
    </lineage>
</organism>
<reference evidence="2" key="1">
    <citation type="journal article" date="2024" name="Proc. Natl. Acad. Sci. U.S.A.">
        <title>Extraordinary preservation of gene collinearity over three hundred million years revealed in homosporous lycophytes.</title>
        <authorList>
            <person name="Li C."/>
            <person name="Wickell D."/>
            <person name="Kuo L.Y."/>
            <person name="Chen X."/>
            <person name="Nie B."/>
            <person name="Liao X."/>
            <person name="Peng D."/>
            <person name="Ji J."/>
            <person name="Jenkins J."/>
            <person name="Williams M."/>
            <person name="Shu S."/>
            <person name="Plott C."/>
            <person name="Barry K."/>
            <person name="Rajasekar S."/>
            <person name="Grimwood J."/>
            <person name="Han X."/>
            <person name="Sun S."/>
            <person name="Hou Z."/>
            <person name="He W."/>
            <person name="Dai G."/>
            <person name="Sun C."/>
            <person name="Schmutz J."/>
            <person name="Leebens-Mack J.H."/>
            <person name="Li F.W."/>
            <person name="Wang L."/>
        </authorList>
    </citation>
    <scope>NUCLEOTIDE SEQUENCE [LARGE SCALE GENOMIC DNA]</scope>
    <source>
        <strain evidence="2">cv. PW_Plant_1</strain>
    </source>
</reference>
<dbReference type="EMBL" id="CM055101">
    <property type="protein sequence ID" value="KAJ7541151.1"/>
    <property type="molecule type" value="Genomic_DNA"/>
</dbReference>
<evidence type="ECO:0000313" key="2">
    <source>
        <dbReference type="Proteomes" id="UP001162992"/>
    </source>
</evidence>